<protein>
    <submittedName>
        <fullName evidence="1">Uncharacterized protein</fullName>
    </submittedName>
</protein>
<dbReference type="Proteomes" id="UP001189429">
    <property type="component" value="Unassembled WGS sequence"/>
</dbReference>
<name>A0ABN9QIP9_9DINO</name>
<sequence length="173" mass="18529">PKHSTAAARTPRLITFGSACRPPARWLARRRTAMVVTGVSGRRCGLAVLSESSGCAFERARPAPQASSGLAPPSQDGVRLVPALVLVLHAALLLRDGSAEQRHLALGEPPAEHVHVLGHMWSGCELPGITCTPRCTAQRSSTWPTDLLWPLAMPRSRSSVRNSSFFGVLPMEP</sequence>
<comment type="caution">
    <text evidence="1">The sequence shown here is derived from an EMBL/GenBank/DDBJ whole genome shotgun (WGS) entry which is preliminary data.</text>
</comment>
<evidence type="ECO:0000313" key="2">
    <source>
        <dbReference type="Proteomes" id="UP001189429"/>
    </source>
</evidence>
<accession>A0ABN9QIP9</accession>
<evidence type="ECO:0000313" key="1">
    <source>
        <dbReference type="EMBL" id="CAK0803282.1"/>
    </source>
</evidence>
<dbReference type="EMBL" id="CAUYUJ010002987">
    <property type="protein sequence ID" value="CAK0803282.1"/>
    <property type="molecule type" value="Genomic_DNA"/>
</dbReference>
<feature type="non-terminal residue" evidence="1">
    <location>
        <position position="1"/>
    </location>
</feature>
<proteinExistence type="predicted"/>
<keyword evidence="2" id="KW-1185">Reference proteome</keyword>
<gene>
    <name evidence="1" type="ORF">PCOR1329_LOCUS10521</name>
</gene>
<reference evidence="1" key="1">
    <citation type="submission" date="2023-10" db="EMBL/GenBank/DDBJ databases">
        <authorList>
            <person name="Chen Y."/>
            <person name="Shah S."/>
            <person name="Dougan E. K."/>
            <person name="Thang M."/>
            <person name="Chan C."/>
        </authorList>
    </citation>
    <scope>NUCLEOTIDE SEQUENCE [LARGE SCALE GENOMIC DNA]</scope>
</reference>
<organism evidence="1 2">
    <name type="scientific">Prorocentrum cordatum</name>
    <dbReference type="NCBI Taxonomy" id="2364126"/>
    <lineage>
        <taxon>Eukaryota</taxon>
        <taxon>Sar</taxon>
        <taxon>Alveolata</taxon>
        <taxon>Dinophyceae</taxon>
        <taxon>Prorocentrales</taxon>
        <taxon>Prorocentraceae</taxon>
        <taxon>Prorocentrum</taxon>
    </lineage>
</organism>